<feature type="compositionally biased region" description="Acidic residues" evidence="2">
    <location>
        <begin position="249"/>
        <end position="261"/>
    </location>
</feature>
<feature type="compositionally biased region" description="Basic and acidic residues" evidence="2">
    <location>
        <begin position="122"/>
        <end position="133"/>
    </location>
</feature>
<dbReference type="InterPro" id="IPR046431">
    <property type="entry name" value="FAF_dom"/>
</dbReference>
<dbReference type="EMBL" id="CM035414">
    <property type="protein sequence ID" value="KAH7428418.1"/>
    <property type="molecule type" value="Genomic_DNA"/>
</dbReference>
<feature type="region of interest" description="Disordered" evidence="2">
    <location>
        <begin position="117"/>
        <end position="156"/>
    </location>
</feature>
<gene>
    <name evidence="4" type="ORF">KP509_09G000700</name>
</gene>
<feature type="domain" description="FAF" evidence="3">
    <location>
        <begin position="146"/>
        <end position="209"/>
    </location>
</feature>
<reference evidence="4" key="1">
    <citation type="submission" date="2021-08" db="EMBL/GenBank/DDBJ databases">
        <title>WGS assembly of Ceratopteris richardii.</title>
        <authorList>
            <person name="Marchant D.B."/>
            <person name="Chen G."/>
            <person name="Jenkins J."/>
            <person name="Shu S."/>
            <person name="Leebens-Mack J."/>
            <person name="Grimwood J."/>
            <person name="Schmutz J."/>
            <person name="Soltis P."/>
            <person name="Soltis D."/>
            <person name="Chen Z.-H."/>
        </authorList>
    </citation>
    <scope>NUCLEOTIDE SEQUENCE</scope>
    <source>
        <strain evidence="4">Whitten #5841</strain>
        <tissue evidence="4">Leaf</tissue>
    </source>
</reference>
<accession>A0A8T2U1A1</accession>
<feature type="region of interest" description="Disordered" evidence="2">
    <location>
        <begin position="249"/>
        <end position="269"/>
    </location>
</feature>
<comment type="similarity">
    <text evidence="1">Belongs to the fantastic four family.</text>
</comment>
<dbReference type="PANTHER" id="PTHR33155:SF3">
    <property type="entry name" value="PROTEIN FAF-LIKE, CHLOROPLASTIC"/>
    <property type="match status" value="1"/>
</dbReference>
<dbReference type="OrthoDB" id="1930747at2759"/>
<protein>
    <recommendedName>
        <fullName evidence="3">FAF domain-containing protein</fullName>
    </recommendedName>
</protein>
<comment type="caution">
    <text evidence="4">The sequence shown here is derived from an EMBL/GenBank/DDBJ whole genome shotgun (WGS) entry which is preliminary data.</text>
</comment>
<dbReference type="AlphaFoldDB" id="A0A8T2U1A1"/>
<dbReference type="Proteomes" id="UP000825935">
    <property type="component" value="Chromosome 9"/>
</dbReference>
<evidence type="ECO:0000256" key="1">
    <source>
        <dbReference type="ARBA" id="ARBA00008690"/>
    </source>
</evidence>
<dbReference type="InterPro" id="IPR021410">
    <property type="entry name" value="FAF"/>
</dbReference>
<evidence type="ECO:0000313" key="5">
    <source>
        <dbReference type="Proteomes" id="UP000825935"/>
    </source>
</evidence>
<organism evidence="4 5">
    <name type="scientific">Ceratopteris richardii</name>
    <name type="common">Triangle waterfern</name>
    <dbReference type="NCBI Taxonomy" id="49495"/>
    <lineage>
        <taxon>Eukaryota</taxon>
        <taxon>Viridiplantae</taxon>
        <taxon>Streptophyta</taxon>
        <taxon>Embryophyta</taxon>
        <taxon>Tracheophyta</taxon>
        <taxon>Polypodiopsida</taxon>
        <taxon>Polypodiidae</taxon>
        <taxon>Polypodiales</taxon>
        <taxon>Pteridineae</taxon>
        <taxon>Pteridaceae</taxon>
        <taxon>Parkerioideae</taxon>
        <taxon>Ceratopteris</taxon>
    </lineage>
</organism>
<dbReference type="Pfam" id="PF11250">
    <property type="entry name" value="FAF"/>
    <property type="match status" value="1"/>
</dbReference>
<evidence type="ECO:0000259" key="3">
    <source>
        <dbReference type="Pfam" id="PF11250"/>
    </source>
</evidence>
<sequence>MTIYPLSGASWPVKQQAPVSLEGASGQGSSQARKNMPGSQRVHFPTSYSRGAPRLWELRRIASTPVIIDADYWSDSSMSAQVSNFDSPILPISEGAVIDNENDTKLFSDATTVIQRRGGSGKVDEQDEHREVENLTGRSFSTKRRSFPPPLDSPALREGRYSHLESVEKVPFACTRSSGRLLITESSASTQQSQRRLRAQRQNGSLVLWLEEAGGTTTKGKPKEEQVQEEGRVEKEISTIYTYEKEEDIDEDGAMEEVEEESGVKQGAEELDCVDRENSRRSKKTTSKRSNLYTRVLKTLEGDVGFGDGIAEVVNPLRRPCKYGVGSLLHKSLTHVRPLNVLTIWQS</sequence>
<name>A0A8T2U1A1_CERRI</name>
<feature type="region of interest" description="Disordered" evidence="2">
    <location>
        <begin position="18"/>
        <end position="46"/>
    </location>
</feature>
<evidence type="ECO:0000256" key="2">
    <source>
        <dbReference type="SAM" id="MobiDB-lite"/>
    </source>
</evidence>
<dbReference type="PANTHER" id="PTHR33155">
    <property type="entry name" value="FANTASTIC FOUR-LIKE PROTEIN (DUF3049)"/>
    <property type="match status" value="1"/>
</dbReference>
<evidence type="ECO:0000313" key="4">
    <source>
        <dbReference type="EMBL" id="KAH7428418.1"/>
    </source>
</evidence>
<keyword evidence="5" id="KW-1185">Reference proteome</keyword>
<proteinExistence type="inferred from homology"/>